<gene>
    <name evidence="1" type="ORF">BV898_09559</name>
</gene>
<comment type="caution">
    <text evidence="1">The sequence shown here is derived from an EMBL/GenBank/DDBJ whole genome shotgun (WGS) entry which is preliminary data.</text>
</comment>
<name>A0A1W0WM08_HYPEX</name>
<proteinExistence type="predicted"/>
<reference evidence="2" key="1">
    <citation type="submission" date="2017-01" db="EMBL/GenBank/DDBJ databases">
        <title>Comparative genomics of anhydrobiosis in the tardigrade Hypsibius dujardini.</title>
        <authorList>
            <person name="Yoshida Y."/>
            <person name="Koutsovoulos G."/>
            <person name="Laetsch D."/>
            <person name="Stevens L."/>
            <person name="Kumar S."/>
            <person name="Horikawa D."/>
            <person name="Ishino K."/>
            <person name="Komine S."/>
            <person name="Tomita M."/>
            <person name="Blaxter M."/>
            <person name="Arakawa K."/>
        </authorList>
    </citation>
    <scope>NUCLEOTIDE SEQUENCE [LARGE SCALE GENOMIC DNA]</scope>
    <source>
        <strain evidence="2">Z151</strain>
    </source>
</reference>
<protein>
    <submittedName>
        <fullName evidence="1">Uncharacterized protein</fullName>
    </submittedName>
</protein>
<dbReference type="Proteomes" id="UP000192578">
    <property type="component" value="Unassembled WGS sequence"/>
</dbReference>
<keyword evidence="2" id="KW-1185">Reference proteome</keyword>
<evidence type="ECO:0000313" key="1">
    <source>
        <dbReference type="EMBL" id="OQV16250.1"/>
    </source>
</evidence>
<sequence length="84" mass="9300">MNVFSGDWLRLAERIWWRRLRKLNCPHVGVYVKSSKETWFSLFGEIHLASSTEASTGDAAAPAPVAAATAPFLVKDTNCKFCGL</sequence>
<evidence type="ECO:0000313" key="2">
    <source>
        <dbReference type="Proteomes" id="UP000192578"/>
    </source>
</evidence>
<dbReference type="AlphaFoldDB" id="A0A1W0WM08"/>
<accession>A0A1W0WM08</accession>
<organism evidence="1 2">
    <name type="scientific">Hypsibius exemplaris</name>
    <name type="common">Freshwater tardigrade</name>
    <dbReference type="NCBI Taxonomy" id="2072580"/>
    <lineage>
        <taxon>Eukaryota</taxon>
        <taxon>Metazoa</taxon>
        <taxon>Ecdysozoa</taxon>
        <taxon>Tardigrada</taxon>
        <taxon>Eutardigrada</taxon>
        <taxon>Parachela</taxon>
        <taxon>Hypsibioidea</taxon>
        <taxon>Hypsibiidae</taxon>
        <taxon>Hypsibius</taxon>
    </lineage>
</organism>
<dbReference type="EMBL" id="MTYJ01000076">
    <property type="protein sequence ID" value="OQV16250.1"/>
    <property type="molecule type" value="Genomic_DNA"/>
</dbReference>